<evidence type="ECO:0008006" key="5">
    <source>
        <dbReference type="Google" id="ProtNLM"/>
    </source>
</evidence>
<dbReference type="RefSeq" id="WP_189051380.1">
    <property type="nucleotide sequence ID" value="NZ_BMJQ01000018.1"/>
</dbReference>
<accession>A0A8J2YZR2</accession>
<dbReference type="Pfam" id="PF13424">
    <property type="entry name" value="TPR_12"/>
    <property type="match status" value="1"/>
</dbReference>
<comment type="caution">
    <text evidence="3">The sequence shown here is derived from an EMBL/GenBank/DDBJ whole genome shotgun (WGS) entry which is preliminary data.</text>
</comment>
<dbReference type="Proteomes" id="UP000646365">
    <property type="component" value="Unassembled WGS sequence"/>
</dbReference>
<dbReference type="SUPFAM" id="SSF48452">
    <property type="entry name" value="TPR-like"/>
    <property type="match status" value="1"/>
</dbReference>
<proteinExistence type="predicted"/>
<dbReference type="EMBL" id="BMJQ01000018">
    <property type="protein sequence ID" value="GGF41522.1"/>
    <property type="molecule type" value="Genomic_DNA"/>
</dbReference>
<dbReference type="SMART" id="SM00028">
    <property type="entry name" value="TPR"/>
    <property type="match status" value="2"/>
</dbReference>
<gene>
    <name evidence="3" type="ORF">GCM10011611_54950</name>
</gene>
<dbReference type="InterPro" id="IPR019734">
    <property type="entry name" value="TPR_rpt"/>
</dbReference>
<evidence type="ECO:0000313" key="4">
    <source>
        <dbReference type="Proteomes" id="UP000646365"/>
    </source>
</evidence>
<dbReference type="PROSITE" id="PS51257">
    <property type="entry name" value="PROKAR_LIPOPROTEIN"/>
    <property type="match status" value="1"/>
</dbReference>
<feature type="repeat" description="TPR" evidence="1">
    <location>
        <begin position="66"/>
        <end position="99"/>
    </location>
</feature>
<keyword evidence="1" id="KW-0802">TPR repeat</keyword>
<keyword evidence="4" id="KW-1185">Reference proteome</keyword>
<reference evidence="3" key="2">
    <citation type="submission" date="2020-09" db="EMBL/GenBank/DDBJ databases">
        <authorList>
            <person name="Sun Q."/>
            <person name="Zhou Y."/>
        </authorList>
    </citation>
    <scope>NUCLEOTIDE SEQUENCE</scope>
    <source>
        <strain evidence="3">CGMCC 1.15725</strain>
    </source>
</reference>
<dbReference type="Gene3D" id="1.25.40.10">
    <property type="entry name" value="Tetratricopeptide repeat domain"/>
    <property type="match status" value="1"/>
</dbReference>
<reference evidence="3" key="1">
    <citation type="journal article" date="2014" name="Int. J. Syst. Evol. Microbiol.">
        <title>Complete genome sequence of Corynebacterium casei LMG S-19264T (=DSM 44701T), isolated from a smear-ripened cheese.</title>
        <authorList>
            <consortium name="US DOE Joint Genome Institute (JGI-PGF)"/>
            <person name="Walter F."/>
            <person name="Albersmeier A."/>
            <person name="Kalinowski J."/>
            <person name="Ruckert C."/>
        </authorList>
    </citation>
    <scope>NUCLEOTIDE SEQUENCE</scope>
    <source>
        <strain evidence="3">CGMCC 1.15725</strain>
    </source>
</reference>
<evidence type="ECO:0000256" key="2">
    <source>
        <dbReference type="SAM" id="SignalP"/>
    </source>
</evidence>
<protein>
    <recommendedName>
        <fullName evidence="5">Tetratricopeptide repeat protein</fullName>
    </recommendedName>
</protein>
<dbReference type="InterPro" id="IPR011990">
    <property type="entry name" value="TPR-like_helical_dom_sf"/>
</dbReference>
<dbReference type="AlphaFoldDB" id="A0A8J2YZR2"/>
<sequence>MRAAAPLLVGLALALAACGSDDPGLNQTAATAQQAYQRGFEAIGTGDWLKAEQYLVQAKQAFPNDPYVLLNLGVVAQRLGRFAEARRYYQQVVDMAPDVIPAQVSDPDAAGKSLADLARDDLATLPAE</sequence>
<keyword evidence="2" id="KW-0732">Signal</keyword>
<name>A0A8J2YZR2_9PROT</name>
<evidence type="ECO:0000256" key="1">
    <source>
        <dbReference type="PROSITE-ProRule" id="PRU00339"/>
    </source>
</evidence>
<dbReference type="PROSITE" id="PS50005">
    <property type="entry name" value="TPR"/>
    <property type="match status" value="1"/>
</dbReference>
<feature type="signal peptide" evidence="2">
    <location>
        <begin position="1"/>
        <end position="19"/>
    </location>
</feature>
<organism evidence="3 4">
    <name type="scientific">Aliidongia dinghuensis</name>
    <dbReference type="NCBI Taxonomy" id="1867774"/>
    <lineage>
        <taxon>Bacteria</taxon>
        <taxon>Pseudomonadati</taxon>
        <taxon>Pseudomonadota</taxon>
        <taxon>Alphaproteobacteria</taxon>
        <taxon>Rhodospirillales</taxon>
        <taxon>Dongiaceae</taxon>
        <taxon>Aliidongia</taxon>
    </lineage>
</organism>
<evidence type="ECO:0000313" key="3">
    <source>
        <dbReference type="EMBL" id="GGF41522.1"/>
    </source>
</evidence>
<feature type="chain" id="PRO_5035306031" description="Tetratricopeptide repeat protein" evidence="2">
    <location>
        <begin position="20"/>
        <end position="128"/>
    </location>
</feature>